<keyword evidence="9" id="KW-0472">Membrane</keyword>
<dbReference type="AlphaFoldDB" id="A0A3R6Z5F8"/>
<keyword evidence="8" id="KW-0496">Mitochondrion</keyword>
<evidence type="ECO:0000256" key="4">
    <source>
        <dbReference type="ARBA" id="ARBA00022692"/>
    </source>
</evidence>
<dbReference type="Gene3D" id="1.25.10.10">
    <property type="entry name" value="Leucine-rich Repeat Variant"/>
    <property type="match status" value="1"/>
</dbReference>
<evidence type="ECO:0000256" key="5">
    <source>
        <dbReference type="ARBA" id="ARBA00022787"/>
    </source>
</evidence>
<dbReference type="VEuPathDB" id="FungiDB:H310_05527"/>
<evidence type="ECO:0000256" key="1">
    <source>
        <dbReference type="ARBA" id="ARBA00004572"/>
    </source>
</evidence>
<sequence length="994" mass="110714">MAEEWDTRFWNRIKIHEAINTLYAEIEKSPDVARRRLAHKMLLHLNTLHKGSFLLALLRTLTDLLEAYMTNENNLCTLSNKAFRKLTVQTKNDAIYNIAELLAVFAGPFAAALAHENAVLRSLTVLLRQMDCAARVLQHFRRRRQFERQLRTQDISVEARMRMRAINAAKCIELSRQQRCIHDALGHAPMPERAVVAYMTIITTLVQDELRMAHGFSRHDRAKIIPAGGLVWLNQCVKQHHSPTLVSLTTQLLTVLAHDTDRIADILRSNVVVHVATNLIHATNDSGNYSASRDESFRSLDYTLDKAMAIAFLDRVAYTVCQVVEQQRTGDSSDASDVSGPVMSTKSFHSLTRSLSTKSTRSNANGSPSRRRNTAADDDERDAAYRNRHLSAIVLEQFTTPAILGMLLQALDATVSSSSWALTTSLLQAPAFEAGGCEKFGPVGHQRHLQSTAEACRAFLRMLRCQRQTLQPRSIVLATQVFFLRTLLKLHALEDIVESCRPVKLASLPPTFYTLLAMLCRLADGRAAIYRLNILPRILKRLHFASSAKGLTLHDHQCRSEIAQLVAAIANENMIVVGNVNELCLRHHVHTILVQMLHPSLPSNMPQALGPALQESALAALSAMSKDHVRIVPALMAVGVLPHILSFLARWDDDPSVSMAMLDGAVLVSEHLLRIGCSFRLEMLKVAIFGEKSIGEVARETLRHLSEFHAKRSSKNMHPSSSMTMDASMVLLSGRPHGFKTQCHALWVGPKVVYRVTIETTIMNDSQQDVLWVAAISKSKLQIFQHEIMPLLQANDTSMGPRSHDGEVEALMNRVDEEVQRVLGGIFTDSTTDHKGENVESFVTSLLNVFGLLTSIPLDNIDTSLLTNEMLQFYVLLRNFLAIPDGVQHARNKLALAVLSMKDVSIGRRDSLVGIDNSDNQRVITMGNLLHYGPVKKQIKLRSNQLIKFVKPIAHYGFLPLVIYLGLSTEPQADLLMVLLPWVQPDAPAGSGGY</sequence>
<dbReference type="InterPro" id="IPR011989">
    <property type="entry name" value="ARM-like"/>
</dbReference>
<keyword evidence="7" id="KW-1133">Transmembrane helix</keyword>
<dbReference type="EMBL" id="QUSY01000021">
    <property type="protein sequence ID" value="RHY34659.1"/>
    <property type="molecule type" value="Genomic_DNA"/>
</dbReference>
<dbReference type="GO" id="GO:0030150">
    <property type="term" value="P:protein import into mitochondrial matrix"/>
    <property type="evidence" value="ECO:0007669"/>
    <property type="project" value="InterPro"/>
</dbReference>
<evidence type="ECO:0000256" key="6">
    <source>
        <dbReference type="ARBA" id="ARBA00022927"/>
    </source>
</evidence>
<dbReference type="VEuPathDB" id="FungiDB:H310_05529"/>
<dbReference type="Pfam" id="PF08038">
    <property type="entry name" value="Tom7"/>
    <property type="match status" value="1"/>
</dbReference>
<dbReference type="Proteomes" id="UP000285060">
    <property type="component" value="Unassembled WGS sequence"/>
</dbReference>
<protein>
    <submittedName>
        <fullName evidence="11">Uncharacterized protein</fullName>
    </submittedName>
</protein>
<proteinExistence type="inferred from homology"/>
<comment type="similarity">
    <text evidence="2">Belongs to the Tom7 family.</text>
</comment>
<keyword evidence="6" id="KW-0653">Protein transport</keyword>
<accession>A0A3R6Z5F8</accession>
<feature type="region of interest" description="Disordered" evidence="10">
    <location>
        <begin position="329"/>
        <end position="380"/>
    </location>
</feature>
<keyword evidence="5" id="KW-1000">Mitochondrion outer membrane</keyword>
<evidence type="ECO:0000256" key="2">
    <source>
        <dbReference type="ARBA" id="ARBA00010917"/>
    </source>
</evidence>
<evidence type="ECO:0000256" key="9">
    <source>
        <dbReference type="ARBA" id="ARBA00023136"/>
    </source>
</evidence>
<evidence type="ECO:0000313" key="12">
    <source>
        <dbReference type="Proteomes" id="UP000285060"/>
    </source>
</evidence>
<keyword evidence="12" id="KW-1185">Reference proteome</keyword>
<gene>
    <name evidence="11" type="ORF">DYB32_000766</name>
</gene>
<reference evidence="11 12" key="1">
    <citation type="submission" date="2018-08" db="EMBL/GenBank/DDBJ databases">
        <title>Aphanomyces genome sequencing and annotation.</title>
        <authorList>
            <person name="Minardi D."/>
            <person name="Oidtmann B."/>
            <person name="Van Der Giezen M."/>
            <person name="Studholme D.J."/>
        </authorList>
    </citation>
    <scope>NUCLEOTIDE SEQUENCE [LARGE SCALE GENOMIC DNA]</scope>
    <source>
        <strain evidence="11 12">NJM0002</strain>
    </source>
</reference>
<keyword evidence="3" id="KW-0813">Transport</keyword>
<evidence type="ECO:0000256" key="7">
    <source>
        <dbReference type="ARBA" id="ARBA00022989"/>
    </source>
</evidence>
<dbReference type="GO" id="GO:0005742">
    <property type="term" value="C:mitochondrial outer membrane translocase complex"/>
    <property type="evidence" value="ECO:0007669"/>
    <property type="project" value="InterPro"/>
</dbReference>
<dbReference type="SUPFAM" id="SSF48371">
    <property type="entry name" value="ARM repeat"/>
    <property type="match status" value="1"/>
</dbReference>
<evidence type="ECO:0000256" key="10">
    <source>
        <dbReference type="SAM" id="MobiDB-lite"/>
    </source>
</evidence>
<evidence type="ECO:0000256" key="8">
    <source>
        <dbReference type="ARBA" id="ARBA00023128"/>
    </source>
</evidence>
<comment type="caution">
    <text evidence="11">The sequence shown here is derived from an EMBL/GenBank/DDBJ whole genome shotgun (WGS) entry which is preliminary data.</text>
</comment>
<dbReference type="VEuPathDB" id="FungiDB:H310_05528"/>
<keyword evidence="4" id="KW-0812">Transmembrane</keyword>
<feature type="compositionally biased region" description="Low complexity" evidence="10">
    <location>
        <begin position="350"/>
        <end position="362"/>
    </location>
</feature>
<organism evidence="11 12">
    <name type="scientific">Aphanomyces invadans</name>
    <dbReference type="NCBI Taxonomy" id="157072"/>
    <lineage>
        <taxon>Eukaryota</taxon>
        <taxon>Sar</taxon>
        <taxon>Stramenopiles</taxon>
        <taxon>Oomycota</taxon>
        <taxon>Saprolegniomycetes</taxon>
        <taxon>Saprolegniales</taxon>
        <taxon>Verrucalvaceae</taxon>
        <taxon>Aphanomyces</taxon>
    </lineage>
</organism>
<feature type="compositionally biased region" description="Polar residues" evidence="10">
    <location>
        <begin position="329"/>
        <end position="349"/>
    </location>
</feature>
<evidence type="ECO:0000256" key="3">
    <source>
        <dbReference type="ARBA" id="ARBA00022448"/>
    </source>
</evidence>
<name>A0A3R6Z5F8_9STRA</name>
<evidence type="ECO:0000313" key="11">
    <source>
        <dbReference type="EMBL" id="RHY34659.1"/>
    </source>
</evidence>
<dbReference type="InterPro" id="IPR016024">
    <property type="entry name" value="ARM-type_fold"/>
</dbReference>
<comment type="subcellular location">
    <subcellularLocation>
        <location evidence="1">Mitochondrion outer membrane</location>
        <topology evidence="1">Single-pass membrane protein</topology>
    </subcellularLocation>
</comment>
<dbReference type="InterPro" id="IPR012621">
    <property type="entry name" value="Tom7"/>
</dbReference>